<dbReference type="PANTHER" id="PTHR32060">
    <property type="entry name" value="TAIL-SPECIFIC PROTEASE"/>
    <property type="match status" value="1"/>
</dbReference>
<evidence type="ECO:0000313" key="3">
    <source>
        <dbReference type="EMBL" id="RXK60546.1"/>
    </source>
</evidence>
<dbReference type="Pfam" id="PF03572">
    <property type="entry name" value="Peptidase_S41"/>
    <property type="match status" value="1"/>
</dbReference>
<dbReference type="SUPFAM" id="SSF52096">
    <property type="entry name" value="ClpP/crotonase"/>
    <property type="match status" value="1"/>
</dbReference>
<name>A0A4Q1CIU3_9BACT</name>
<evidence type="ECO:0000313" key="4">
    <source>
        <dbReference type="Proteomes" id="UP000290204"/>
    </source>
</evidence>
<evidence type="ECO:0000256" key="1">
    <source>
        <dbReference type="SAM" id="MobiDB-lite"/>
    </source>
</evidence>
<dbReference type="PROSITE" id="PS51257">
    <property type="entry name" value="PROKAR_LIPOPROTEIN"/>
    <property type="match status" value="1"/>
</dbReference>
<dbReference type="GO" id="GO:0006508">
    <property type="term" value="P:proteolysis"/>
    <property type="evidence" value="ECO:0007669"/>
    <property type="project" value="InterPro"/>
</dbReference>
<dbReference type="EMBL" id="SDHW01000002">
    <property type="protein sequence ID" value="RXK60546.1"/>
    <property type="molecule type" value="Genomic_DNA"/>
</dbReference>
<dbReference type="RefSeq" id="WP_129130507.1">
    <property type="nucleotide sequence ID" value="NZ_SDHW01000002.1"/>
</dbReference>
<organism evidence="3 4">
    <name type="scientific">Lacibacter luteus</name>
    <dbReference type="NCBI Taxonomy" id="2508719"/>
    <lineage>
        <taxon>Bacteria</taxon>
        <taxon>Pseudomonadati</taxon>
        <taxon>Bacteroidota</taxon>
        <taxon>Chitinophagia</taxon>
        <taxon>Chitinophagales</taxon>
        <taxon>Chitinophagaceae</taxon>
        <taxon>Lacibacter</taxon>
    </lineage>
</organism>
<dbReference type="GO" id="GO:0007165">
    <property type="term" value="P:signal transduction"/>
    <property type="evidence" value="ECO:0007669"/>
    <property type="project" value="TreeGrafter"/>
</dbReference>
<dbReference type="OrthoDB" id="5480566at2"/>
<reference evidence="3 4" key="1">
    <citation type="submission" date="2019-01" db="EMBL/GenBank/DDBJ databases">
        <title>Lacibacter sp. strain TTM-7.</title>
        <authorList>
            <person name="Chen W.-M."/>
        </authorList>
    </citation>
    <scope>NUCLEOTIDE SEQUENCE [LARGE SCALE GENOMIC DNA]</scope>
    <source>
        <strain evidence="3 4">TTM-7</strain>
    </source>
</reference>
<gene>
    <name evidence="3" type="ORF">ESA94_08745</name>
</gene>
<dbReference type="AlphaFoldDB" id="A0A4Q1CIU3"/>
<dbReference type="SMART" id="SM00245">
    <property type="entry name" value="TSPc"/>
    <property type="match status" value="1"/>
</dbReference>
<evidence type="ECO:0000259" key="2">
    <source>
        <dbReference type="SMART" id="SM00245"/>
    </source>
</evidence>
<proteinExistence type="predicted"/>
<dbReference type="GO" id="GO:0030288">
    <property type="term" value="C:outer membrane-bounded periplasmic space"/>
    <property type="evidence" value="ECO:0007669"/>
    <property type="project" value="TreeGrafter"/>
</dbReference>
<feature type="domain" description="Tail specific protease" evidence="2">
    <location>
        <begin position="246"/>
        <end position="478"/>
    </location>
</feature>
<keyword evidence="4" id="KW-1185">Reference proteome</keyword>
<dbReference type="GO" id="GO:0004175">
    <property type="term" value="F:endopeptidase activity"/>
    <property type="evidence" value="ECO:0007669"/>
    <property type="project" value="TreeGrafter"/>
</dbReference>
<protein>
    <recommendedName>
        <fullName evidence="2">Tail specific protease domain-containing protein</fullName>
    </recommendedName>
</protein>
<dbReference type="Gene3D" id="3.90.226.10">
    <property type="entry name" value="2-enoyl-CoA Hydratase, Chain A, domain 1"/>
    <property type="match status" value="1"/>
</dbReference>
<feature type="region of interest" description="Disordered" evidence="1">
    <location>
        <begin position="230"/>
        <end position="261"/>
    </location>
</feature>
<accession>A0A4Q1CIU3</accession>
<comment type="caution">
    <text evidence="3">The sequence shown here is derived from an EMBL/GenBank/DDBJ whole genome shotgun (WGS) entry which is preliminary data.</text>
</comment>
<dbReference type="PANTHER" id="PTHR32060:SF30">
    <property type="entry name" value="CARBOXY-TERMINAL PROCESSING PROTEASE CTPA"/>
    <property type="match status" value="1"/>
</dbReference>
<feature type="compositionally biased region" description="Basic and acidic residues" evidence="1">
    <location>
        <begin position="249"/>
        <end position="258"/>
    </location>
</feature>
<dbReference type="Proteomes" id="UP000290204">
    <property type="component" value="Unassembled WGS sequence"/>
</dbReference>
<dbReference type="GO" id="GO:0008236">
    <property type="term" value="F:serine-type peptidase activity"/>
    <property type="evidence" value="ECO:0007669"/>
    <property type="project" value="InterPro"/>
</dbReference>
<dbReference type="InterPro" id="IPR029045">
    <property type="entry name" value="ClpP/crotonase-like_dom_sf"/>
</dbReference>
<dbReference type="InterPro" id="IPR005151">
    <property type="entry name" value="Tail-specific_protease"/>
</dbReference>
<sequence length="504" mass="57684">MKNIGFIGWALLSYALTSCSATGSIGYSPERKFSADKLKEDVQMMEQTLKQNHPSLYWYTSKEEVEASFQRAYARLTDSLNEVQFRAVIAETIFPIRCGHTSVRFSRSYYRYTDGLRLKTFPLIAKVIDDSSLVVTTNINRRDSFIRTGTSLRSINGMNARSIIDTLLPLVSIDGNAKNFSYQNLSNNFSTYYNMRFGLKDKYNIVFLNDKGVEQQRTIDVYDPTKDSIRRRPVNFTTAPPPPQQQPAREQELSDRQRRLQRTRSFSIDSTGTYATLRISSFSTALSKHFLKSSFRTLKKKNIKHLVIDVRNNGGGLIKSSLYLTRLVCNEPFSFTDSIYSVTHKVHSEAKISRRFIFNLGLFFLNRKKNDSMYDFRFFHHKQYQPLPQHFSGKVYIVTGGYSFSATTLFAAVVKGKENVTIVGEETGGGYYGNNGVFIPEMVLPNSKLRVRLPLYRIVNNKNYPKDGHGVLPDIEIKASAESIRQNRDPKMEKVISLIMQRKG</sequence>